<keyword evidence="2" id="KW-1185">Reference proteome</keyword>
<sequence>MASCKYSDSDSISIQSLIPLNLSKTHLHSQEPTNSNIQTQRSGKPESLKPNSGEAIPIGEHYVCVSFHEEKESDCRVWEWHGHVVSYSEGRGYTQEYVYGSYFERMMKKVVVSDDEDEGESEQEKGIGLGLREFIGGMNLMDGRVFCRNFTDNSRRI</sequence>
<dbReference type="EMBL" id="CM039177">
    <property type="protein sequence ID" value="KAH9701131.1"/>
    <property type="molecule type" value="Genomic_DNA"/>
</dbReference>
<protein>
    <submittedName>
        <fullName evidence="1">Uncharacterized protein</fullName>
    </submittedName>
</protein>
<reference evidence="2" key="1">
    <citation type="journal article" date="2023" name="Hortic. Res.">
        <title>A chromosome-level phased genome enabling allele-level studies in sweet orange: a case study on citrus Huanglongbing tolerance.</title>
        <authorList>
            <person name="Wu B."/>
            <person name="Yu Q."/>
            <person name="Deng Z."/>
            <person name="Duan Y."/>
            <person name="Luo F."/>
            <person name="Gmitter F. Jr."/>
        </authorList>
    </citation>
    <scope>NUCLEOTIDE SEQUENCE [LARGE SCALE GENOMIC DNA]</scope>
    <source>
        <strain evidence="2">cv. Valencia</strain>
    </source>
</reference>
<accession>A0ACB8IW57</accession>
<evidence type="ECO:0000313" key="1">
    <source>
        <dbReference type="EMBL" id="KAH9701131.1"/>
    </source>
</evidence>
<comment type="caution">
    <text evidence="1">The sequence shown here is derived from an EMBL/GenBank/DDBJ whole genome shotgun (WGS) entry which is preliminary data.</text>
</comment>
<organism evidence="1 2">
    <name type="scientific">Citrus sinensis</name>
    <name type="common">Sweet orange</name>
    <name type="synonym">Citrus aurantium var. sinensis</name>
    <dbReference type="NCBI Taxonomy" id="2711"/>
    <lineage>
        <taxon>Eukaryota</taxon>
        <taxon>Viridiplantae</taxon>
        <taxon>Streptophyta</taxon>
        <taxon>Embryophyta</taxon>
        <taxon>Tracheophyta</taxon>
        <taxon>Spermatophyta</taxon>
        <taxon>Magnoliopsida</taxon>
        <taxon>eudicotyledons</taxon>
        <taxon>Gunneridae</taxon>
        <taxon>Pentapetalae</taxon>
        <taxon>rosids</taxon>
        <taxon>malvids</taxon>
        <taxon>Sapindales</taxon>
        <taxon>Rutaceae</taxon>
        <taxon>Aurantioideae</taxon>
        <taxon>Citrus</taxon>
    </lineage>
</organism>
<evidence type="ECO:0000313" key="2">
    <source>
        <dbReference type="Proteomes" id="UP000829398"/>
    </source>
</evidence>
<dbReference type="Proteomes" id="UP000829398">
    <property type="component" value="Chromosome 8"/>
</dbReference>
<name>A0ACB8IW57_CITSI</name>
<gene>
    <name evidence="1" type="ORF">KPL71_024885</name>
</gene>
<proteinExistence type="predicted"/>